<dbReference type="RefSeq" id="WP_193191724.1">
    <property type="nucleotide sequence ID" value="NZ_JACZFR010000021.1"/>
</dbReference>
<name>A0ABW1YPK9_9GAMM</name>
<evidence type="ECO:0000313" key="7">
    <source>
        <dbReference type="Proteomes" id="UP001596425"/>
    </source>
</evidence>
<dbReference type="SUPFAM" id="SSF53955">
    <property type="entry name" value="Lysozyme-like"/>
    <property type="match status" value="1"/>
</dbReference>
<comment type="similarity">
    <text evidence="2">Belongs to the bacterial solute-binding protein 3 family.</text>
</comment>
<keyword evidence="3" id="KW-0732">Signal</keyword>
<keyword evidence="4" id="KW-0472">Membrane</keyword>
<evidence type="ECO:0000256" key="2">
    <source>
        <dbReference type="ARBA" id="ARBA00010333"/>
    </source>
</evidence>
<reference evidence="7" key="1">
    <citation type="journal article" date="2019" name="Int. J. Syst. Evol. Microbiol.">
        <title>The Global Catalogue of Microorganisms (GCM) 10K type strain sequencing project: providing services to taxonomists for standard genome sequencing and annotation.</title>
        <authorList>
            <consortium name="The Broad Institute Genomics Platform"/>
            <consortium name="The Broad Institute Genome Sequencing Center for Infectious Disease"/>
            <person name="Wu L."/>
            <person name="Ma J."/>
        </authorList>
    </citation>
    <scope>NUCLEOTIDE SEQUENCE [LARGE SCALE GENOMIC DNA]</scope>
    <source>
        <strain evidence="7">CGMCC 1.13718</strain>
    </source>
</reference>
<comment type="subcellular location">
    <subcellularLocation>
        <location evidence="1">Cell outer membrane</location>
        <topology evidence="1">Peripheral membrane protein</topology>
    </subcellularLocation>
</comment>
<dbReference type="Gene3D" id="1.10.530.10">
    <property type="match status" value="1"/>
</dbReference>
<dbReference type="Pfam" id="PF00497">
    <property type="entry name" value="SBP_bac_3"/>
    <property type="match status" value="2"/>
</dbReference>
<sequence length="760" mass="86924">MPATLRFLLTGLSLLLALSGCDRPTTSPGEPPEKGAKGAELRIEKRDKKAAAEWTPEVEGEYPIKAYDNFTETGDLDAIKNHGKLRILVDIATTQSLPRAATQQDIELEMAKRFAHYLGLEPVVLYVDSFDELIPQLNAGKGDLIANNLTITEARKQLVDFSTPMTTTRLVLVSRRDQPKVEDGDQLKGKTLVVTEGTTYEQRAREFARQHPGVKVEVLDRNYVDLAIDVAKGSKDFTVIDESILNQVLQFREDLKKNITFPEEQELGWAIRKNSPQLLEQLNEGVRHVKLYRTTERYTGDLDEIKKRGQLRAVTRNTSSTYFMWKGRILGYEYELLRKFAKDQGLRLEIIVAEGHDDFVEFVSNGKADIAASLLSITERRKHQGMAFSSPYFKSRVGVVARKDDAIDSIQELSGRKVHVRRSSSQYDILEKLRHQVPGIEVELVPEEVKISEVIDKVAERDYDLAMVDEISVQLARSWRDDIHFQLDLQTDNYAWMVRNENPQLLAAIDKFFGKDDTAPILTTLKEKYFETPKYTRPEIKKLTAGGHISPYDAIVKKYAEEYDFDWRLVVAQMFQESSFNPRAKSWVGARGLMQVMPDTGKQVGETNLYNPETGVRAGLKYLEWLHEKFINREDIAPDNEMWFTLAAYNAGLGHVYDAKDLAEDKGWDRKVWFGNVEKAMLLLSDKKYYSKARYGFARGQEPVDYVRKIQARFNRYVALLDAHQAQIDAIASFRCGYFPVWLKTWLQECADERLVTDGE</sequence>
<evidence type="ECO:0000256" key="3">
    <source>
        <dbReference type="ARBA" id="ARBA00022729"/>
    </source>
</evidence>
<dbReference type="PANTHER" id="PTHR35936">
    <property type="entry name" value="MEMBRANE-BOUND LYTIC MUREIN TRANSGLYCOSYLASE F"/>
    <property type="match status" value="1"/>
</dbReference>
<gene>
    <name evidence="6" type="ORF">ACFQBM_15365</name>
</gene>
<dbReference type="Pfam" id="PF01464">
    <property type="entry name" value="SLT"/>
    <property type="match status" value="1"/>
</dbReference>
<feature type="domain" description="Solute-binding protein family 3/N-terminal" evidence="5">
    <location>
        <begin position="84"/>
        <end position="302"/>
    </location>
</feature>
<dbReference type="PROSITE" id="PS51257">
    <property type="entry name" value="PROKAR_LIPOPROTEIN"/>
    <property type="match status" value="1"/>
</dbReference>
<dbReference type="CDD" id="cd13403">
    <property type="entry name" value="MLTF-like"/>
    <property type="match status" value="1"/>
</dbReference>
<evidence type="ECO:0000256" key="1">
    <source>
        <dbReference type="ARBA" id="ARBA00004339"/>
    </source>
</evidence>
<dbReference type="InterPro" id="IPR023346">
    <property type="entry name" value="Lysozyme-like_dom_sf"/>
</dbReference>
<protein>
    <submittedName>
        <fullName evidence="6">Transporter substrate-binding domain-containing protein</fullName>
    </submittedName>
</protein>
<dbReference type="SMART" id="SM00062">
    <property type="entry name" value="PBPb"/>
    <property type="match status" value="2"/>
</dbReference>
<keyword evidence="7" id="KW-1185">Reference proteome</keyword>
<accession>A0ABW1YPK9</accession>
<comment type="caution">
    <text evidence="6">The sequence shown here is derived from an EMBL/GenBank/DDBJ whole genome shotgun (WGS) entry which is preliminary data.</text>
</comment>
<evidence type="ECO:0000313" key="6">
    <source>
        <dbReference type="EMBL" id="MFC6634666.1"/>
    </source>
</evidence>
<dbReference type="InterPro" id="IPR008258">
    <property type="entry name" value="Transglycosylase_SLT_dom_1"/>
</dbReference>
<dbReference type="CDD" id="cd01009">
    <property type="entry name" value="PBP2_YfhD_N"/>
    <property type="match status" value="2"/>
</dbReference>
<evidence type="ECO:0000256" key="4">
    <source>
        <dbReference type="ARBA" id="ARBA00023237"/>
    </source>
</evidence>
<dbReference type="Gene3D" id="3.40.190.10">
    <property type="entry name" value="Periplasmic binding protein-like II"/>
    <property type="match status" value="4"/>
</dbReference>
<organism evidence="6 7">
    <name type="scientific">Microbulbifer taiwanensis</name>
    <dbReference type="NCBI Taxonomy" id="986746"/>
    <lineage>
        <taxon>Bacteria</taxon>
        <taxon>Pseudomonadati</taxon>
        <taxon>Pseudomonadota</taxon>
        <taxon>Gammaproteobacteria</taxon>
        <taxon>Cellvibrionales</taxon>
        <taxon>Microbulbiferaceae</taxon>
        <taxon>Microbulbifer</taxon>
    </lineage>
</organism>
<proteinExistence type="inferred from homology"/>
<keyword evidence="4" id="KW-0998">Cell outer membrane</keyword>
<dbReference type="EMBL" id="JBHSVR010000001">
    <property type="protein sequence ID" value="MFC6634666.1"/>
    <property type="molecule type" value="Genomic_DNA"/>
</dbReference>
<dbReference type="SUPFAM" id="SSF53850">
    <property type="entry name" value="Periplasmic binding protein-like II"/>
    <property type="match status" value="2"/>
</dbReference>
<evidence type="ECO:0000259" key="5">
    <source>
        <dbReference type="SMART" id="SM00062"/>
    </source>
</evidence>
<dbReference type="Proteomes" id="UP001596425">
    <property type="component" value="Unassembled WGS sequence"/>
</dbReference>
<dbReference type="InterPro" id="IPR001638">
    <property type="entry name" value="Solute-binding_3/MltF_N"/>
</dbReference>
<feature type="domain" description="Solute-binding protein family 3/N-terminal" evidence="5">
    <location>
        <begin position="310"/>
        <end position="533"/>
    </location>
</feature>